<dbReference type="Gene3D" id="3.60.10.10">
    <property type="entry name" value="Endonuclease/exonuclease/phosphatase"/>
    <property type="match status" value="1"/>
</dbReference>
<feature type="domain" description="Endonuclease/exonuclease/phosphatase" evidence="2">
    <location>
        <begin position="11"/>
        <end position="227"/>
    </location>
</feature>
<dbReference type="Pfam" id="PF03372">
    <property type="entry name" value="Exo_endo_phos"/>
    <property type="match status" value="1"/>
</dbReference>
<sequence length="636" mass="72440">MPRRTDQLRLCTINVRSIATEARLADFEASVEKIKFDVMGVSETRIPGQGRIDLASGFSLYHSGNDGRTNPGVGFYVPSALCQRCSCYFHSERLIELCIKLNDGSTLRMYEAFLDHLADVIDSKRSKYLVVLGDFNATPGPRQSEECHIGTNAAAPRNRRGQMLADFCEERKLFLANSFFKKRMKDRWTWRNDASGLKKEIDYVLVRSLEGVIDMGVLTSVNVGSDHRMLRCKLRLDRIARPARRFRGFPITDKDLLSSTAQRLLNENVLAGDTIKDYDTLAHIITTATELSTRYEQLPPRLSDRTRNLLQRRRELRHGETGRNTAETIEYAEICKLARRSIQEDLRQRHIQILSHAIHTGRLRFGRMQLLHSKRQLTTLKEATTALSRNSFDSDHETLAHGNPTSDSTDPDPRPNPPNSMSPPSVTNEPDPESQTVRIVKNFYSNLYRSSFGPPTAPSEEIHLQVRINEVHAALMICKPRSAPGSDRITSPSLRILSEILASPIAWFFNDIIRTKAVPPGFAFANTILLYKNGNPTDVTNYRPISLLSTLYKVLTKILTRRLRNTIDKRSILPPEQAGFRRNFLTVDHIHALNIIAEKCYEFNIQLCAAFVDFKKAALNSQYYGRHWNRLVWTQT</sequence>
<keyword evidence="4" id="KW-1185">Reference proteome</keyword>
<evidence type="ECO:0000313" key="4">
    <source>
        <dbReference type="Proteomes" id="UP000024635"/>
    </source>
</evidence>
<name>A0A016WPH1_9BILA</name>
<dbReference type="InterPro" id="IPR005135">
    <property type="entry name" value="Endo/exonuclease/phosphatase"/>
</dbReference>
<dbReference type="AlphaFoldDB" id="A0A016WPH1"/>
<comment type="caution">
    <text evidence="3">The sequence shown here is derived from an EMBL/GenBank/DDBJ whole genome shotgun (WGS) entry which is preliminary data.</text>
</comment>
<proteinExistence type="predicted"/>
<reference evidence="4" key="1">
    <citation type="journal article" date="2015" name="Nat. Genet.">
        <title>The genome and transcriptome of the zoonotic hookworm Ancylostoma ceylanicum identify infection-specific gene families.</title>
        <authorList>
            <person name="Schwarz E.M."/>
            <person name="Hu Y."/>
            <person name="Antoshechkin I."/>
            <person name="Miller M.M."/>
            <person name="Sternberg P.W."/>
            <person name="Aroian R.V."/>
        </authorList>
    </citation>
    <scope>NUCLEOTIDE SEQUENCE</scope>
    <source>
        <strain evidence="4">HY135</strain>
    </source>
</reference>
<dbReference type="Proteomes" id="UP000024635">
    <property type="component" value="Unassembled WGS sequence"/>
</dbReference>
<accession>A0A016WPH1</accession>
<organism evidence="3 4">
    <name type="scientific">Ancylostoma ceylanicum</name>
    <dbReference type="NCBI Taxonomy" id="53326"/>
    <lineage>
        <taxon>Eukaryota</taxon>
        <taxon>Metazoa</taxon>
        <taxon>Ecdysozoa</taxon>
        <taxon>Nematoda</taxon>
        <taxon>Chromadorea</taxon>
        <taxon>Rhabditida</taxon>
        <taxon>Rhabditina</taxon>
        <taxon>Rhabditomorpha</taxon>
        <taxon>Strongyloidea</taxon>
        <taxon>Ancylostomatidae</taxon>
        <taxon>Ancylostomatinae</taxon>
        <taxon>Ancylostoma</taxon>
    </lineage>
</organism>
<dbReference type="GO" id="GO:0003824">
    <property type="term" value="F:catalytic activity"/>
    <property type="evidence" value="ECO:0007669"/>
    <property type="project" value="InterPro"/>
</dbReference>
<gene>
    <name evidence="3" type="primary">Acey_s0589.g377</name>
    <name evidence="3" type="ORF">Y032_0589g377</name>
</gene>
<evidence type="ECO:0000256" key="1">
    <source>
        <dbReference type="SAM" id="MobiDB-lite"/>
    </source>
</evidence>
<feature type="region of interest" description="Disordered" evidence="1">
    <location>
        <begin position="389"/>
        <end position="434"/>
    </location>
</feature>
<protein>
    <recommendedName>
        <fullName evidence="2">Endonuclease/exonuclease/phosphatase domain-containing protein</fullName>
    </recommendedName>
</protein>
<dbReference type="OrthoDB" id="5860839at2759"/>
<dbReference type="InterPro" id="IPR036691">
    <property type="entry name" value="Endo/exonu/phosph_ase_sf"/>
</dbReference>
<dbReference type="PANTHER" id="PTHR19446">
    <property type="entry name" value="REVERSE TRANSCRIPTASES"/>
    <property type="match status" value="1"/>
</dbReference>
<dbReference type="CDD" id="cd01650">
    <property type="entry name" value="RT_nLTR_like"/>
    <property type="match status" value="1"/>
</dbReference>
<evidence type="ECO:0000259" key="2">
    <source>
        <dbReference type="Pfam" id="PF03372"/>
    </source>
</evidence>
<dbReference type="SUPFAM" id="SSF56219">
    <property type="entry name" value="DNase I-like"/>
    <property type="match status" value="1"/>
</dbReference>
<evidence type="ECO:0000313" key="3">
    <source>
        <dbReference type="EMBL" id="EYC40933.1"/>
    </source>
</evidence>
<dbReference type="EMBL" id="JARK01000189">
    <property type="protein sequence ID" value="EYC40933.1"/>
    <property type="molecule type" value="Genomic_DNA"/>
</dbReference>